<evidence type="ECO:0000313" key="2">
    <source>
        <dbReference type="EMBL" id="GGJ00830.1"/>
    </source>
</evidence>
<dbReference type="InterPro" id="IPR019704">
    <property type="entry name" value="Flagellar_assmbl_FliX_class2"/>
</dbReference>
<organism evidence="2 3">
    <name type="scientific">Neoroseomonas lacus</name>
    <dbReference type="NCBI Taxonomy" id="287609"/>
    <lineage>
        <taxon>Bacteria</taxon>
        <taxon>Pseudomonadati</taxon>
        <taxon>Pseudomonadota</taxon>
        <taxon>Alphaproteobacteria</taxon>
        <taxon>Acetobacterales</taxon>
        <taxon>Acetobacteraceae</taxon>
        <taxon>Neoroseomonas</taxon>
    </lineage>
</organism>
<dbReference type="EMBL" id="BMKW01000001">
    <property type="protein sequence ID" value="GGJ00830.1"/>
    <property type="molecule type" value="Genomic_DNA"/>
</dbReference>
<reference evidence="2" key="1">
    <citation type="journal article" date="2014" name="Int. J. Syst. Evol. Microbiol.">
        <title>Complete genome sequence of Corynebacterium casei LMG S-19264T (=DSM 44701T), isolated from a smear-ripened cheese.</title>
        <authorList>
            <consortium name="US DOE Joint Genome Institute (JGI-PGF)"/>
            <person name="Walter F."/>
            <person name="Albersmeier A."/>
            <person name="Kalinowski J."/>
            <person name="Ruckert C."/>
        </authorList>
    </citation>
    <scope>NUCLEOTIDE SEQUENCE</scope>
    <source>
        <strain evidence="2">CGMCC 1.3617</strain>
    </source>
</reference>
<sequence length="138" mass="13589">MVGVSGVTGGTAAGKGRRVRNGASGFSLGSASTGAAAAAQAAAPAQAVGLLALQEAGPVAERDSRARKRGEALLQSLSELQLGLLGGRLDPARLRAMAALVPGEEAADPALAAAISAIRLRARVELARHGLEAASSSD</sequence>
<gene>
    <name evidence="2" type="ORF">GCM10011320_04580</name>
</gene>
<evidence type="ECO:0000313" key="3">
    <source>
        <dbReference type="Proteomes" id="UP000661507"/>
    </source>
</evidence>
<feature type="compositionally biased region" description="Gly residues" evidence="1">
    <location>
        <begin position="1"/>
        <end position="13"/>
    </location>
</feature>
<dbReference type="GO" id="GO:0044781">
    <property type="term" value="P:bacterial-type flagellum organization"/>
    <property type="evidence" value="ECO:0007669"/>
    <property type="project" value="InterPro"/>
</dbReference>
<dbReference type="Proteomes" id="UP000661507">
    <property type="component" value="Unassembled WGS sequence"/>
</dbReference>
<dbReference type="AlphaFoldDB" id="A0A917K5J7"/>
<name>A0A917K5J7_9PROT</name>
<proteinExistence type="predicted"/>
<feature type="region of interest" description="Disordered" evidence="1">
    <location>
        <begin position="1"/>
        <end position="21"/>
    </location>
</feature>
<comment type="caution">
    <text evidence="2">The sequence shown here is derived from an EMBL/GenBank/DDBJ whole genome shotgun (WGS) entry which is preliminary data.</text>
</comment>
<accession>A0A917K5J7</accession>
<evidence type="ECO:0000256" key="1">
    <source>
        <dbReference type="SAM" id="MobiDB-lite"/>
    </source>
</evidence>
<dbReference type="RefSeq" id="WP_188965282.1">
    <property type="nucleotide sequence ID" value="NZ_BMKW01000001.1"/>
</dbReference>
<reference evidence="2" key="2">
    <citation type="submission" date="2020-09" db="EMBL/GenBank/DDBJ databases">
        <authorList>
            <person name="Sun Q."/>
            <person name="Zhou Y."/>
        </authorList>
    </citation>
    <scope>NUCLEOTIDE SEQUENCE</scope>
    <source>
        <strain evidence="2">CGMCC 1.3617</strain>
    </source>
</reference>
<dbReference type="Pfam" id="PF10768">
    <property type="entry name" value="FliX"/>
    <property type="match status" value="1"/>
</dbReference>
<evidence type="ECO:0008006" key="4">
    <source>
        <dbReference type="Google" id="ProtNLM"/>
    </source>
</evidence>
<keyword evidence="3" id="KW-1185">Reference proteome</keyword>
<protein>
    <recommendedName>
        <fullName evidence="4">Flagellar assembly regulator FliX</fullName>
    </recommendedName>
</protein>